<dbReference type="CDD" id="cd11304">
    <property type="entry name" value="Cadherin_repeat"/>
    <property type="match status" value="2"/>
</dbReference>
<dbReference type="InterPro" id="IPR044060">
    <property type="entry name" value="Bacterial_rp_domain"/>
</dbReference>
<dbReference type="Gene3D" id="3.40.50.1460">
    <property type="match status" value="1"/>
</dbReference>
<dbReference type="Gene3D" id="2.60.40.3440">
    <property type="match status" value="1"/>
</dbReference>
<dbReference type="InterPro" id="IPR015919">
    <property type="entry name" value="Cadherin-like_sf"/>
</dbReference>
<sequence length="2078" mass="233412">MPLNGYVTKKWAHFKKGGIWFAGNFAYMRNRTEKMTDAIRNNPEMAIQWAIDSDTRERLPEDIKRYIERQIDNTASNSMFAAGGNQPHQENLRTLMVKGQTFHAFVYGERLEQAVFDCEPVQGIALGNLMAVADDTIQSEQTVDIQEPEEVQITHTFYVNPGEISFERRKDFDLVKLIDSVPADSKPGSPLLPTRLVSIEIPPGATVLGVSAQGEDSIFKAGIEIYPNQPQTPTNQEEPADFVQPDPNVYESSHKIPERIAISDGTRHVRGKTYVALRLNPVRYIPKNQELYLTQSIKVTIDCLTPAIPPASTDNENDQMLHAPLGLYDSPTQATDQSDAYMSTHADVQTSSIEISTHIQYDYLIITGSDLVDTFQLLADHRQNFNAYSTKILTIDEINNQYDGTRPDGNTDLQTKIRNAIADYVQNNGTTYVVLGGDNTIVPDRDTYVSVGSYQESHMPTDLYYAGLDGTWDEWDMDGTYGEAYVDSQWDQNEGDLSADVLLGRIPIQTTDQAAAYINKVIAYETEPSNEILKKMLIGGKKLWNSYADNSRPDEVLTDGHMQFRDSNHQSVSDAEIWGRRMYRDTVENYYQGNQISYLFDSLTSWDIDTAGSYASSRDNMIIKFNEGWNFMTYNTHGNYNIWSTQSSHFKDSHAMQLDNLTAFVYTIACITGAFDQERSLSEGFIRNPDGGAIAYMGCSRYGWGSPGSYNGGTSLDYQRKFYEKVFKDEITNVGEAFNAHKAAYSPSSSYNGSYRWVQFGMNLQGDPAIEIKGVRMNQGPEANDQTVVVNMNTATSIHLDATNPDGEYLEFILIAGPEHGFLSDVILSECIYTPDNDYIGSDSFTYQVSDGELTSRIATVEISIQSEDNEPPTTPENLEGEALEESLVYLQWEPSTDNNTVSGYYIYRNNDMLSRSNETFFEDHNVQPDTIYIYAVQAYDAVGNLSDKSNIVEIQTFREEFPPNGQIPDQWTKTGNAGWHVCETKSSSGKLSLQADAINDMQAAGIQFTANFSGGVIQFDLFVSSEKRFDQLTFFIDDEVMNSWSGLQDNWSTVSYQIDPGVHIIGWIYAKDYSESSGEDSAWIDNVSLPENTPPYAVLTMDIVGQGRTIPQAGTHDQLINQNLTIRAFPETGHVFDHWTASPEATIAHPESQTTTVMMSDDSVVTAVFKKENHPPRFDSDFYSLEPIAEDSDFSQDISAYAYDPDENDRLTYEIISGPQWLRSDTDNIIYGTPTNDNVGVNVFVIRVKDSMGAMDDTRFEIRVENVNDAPRFTSQTITGNSALKDQAYHFSVAPFAVDPDVDDILTFSKEQGPEWLILSENGSIEGTPTETGTQTFAIKVMDQAGAFGTAMLIISVKDDDSNQFAPGITVAYYDFQSRLASLPNFDGNPDLVRIENDVNYNKSRNVWPDLEPAYKDTYASIHNGYIFIENSGAYTFYLKSDDGSRLWINGVLVIDNDGLHGMREKSGTVSLESGYHHFRIHFFENYGHTGLILSYKSEDIQKMVVPADILFHTTQNMQPVITSKTFKIFDQQVQDATIGRMTASDPNLMDQLTFSIILQDDNTFGIVPDTGEIYISNPESVKMMSGSSVQLNIKVTDNGAMELSDTASAWIIIDTLEDMKPGLRAEFFDYNEKLSRLPDLSNQRPDMVRTDDQLNYHSTRQAWEGLSDNFKDTYASRHTGYIYISTSGTYTFFLKSDDGSKLWINKQLLIDNDGLHGMREKKSTLSLEEGFHTVRIEFFENRGGAGLIFSYKSEAFNKCVVPASVLFQSTRNMPPILFAQTGMVVAGQEIGTIVAKMEAFDPNFGDTITYAITDGNLNSAFDINSSTGEVSLLNPQAIDKEVHPSFHLQITATDNGVPQESDTECLTITVYNRNDYLPGLRAEFFNETRSIRQLPDLSDRSPHIIRTDAWINYQKSSQAWSGLPSEYKSNFVSRHTGYLYLESPGLYTLYLNSDDGSKLWVNGELVINNSGLHAMRERAAMLELGAGYHHVRLEYFERTGWAGLVLSYSSDFIEKQVIPESIFYHTVVQDIYVPAKQSTQVIANIGITDGEEAWLETDYDDEDTWFVEDYTLEDME</sequence>
<dbReference type="GO" id="GO:0007156">
    <property type="term" value="P:homophilic cell adhesion via plasma membrane adhesion molecules"/>
    <property type="evidence" value="ECO:0007669"/>
    <property type="project" value="InterPro"/>
</dbReference>
<evidence type="ECO:0000256" key="1">
    <source>
        <dbReference type="ARBA" id="ARBA00022692"/>
    </source>
</evidence>
<comment type="caution">
    <text evidence="7">The sequence shown here is derived from an EMBL/GenBank/DDBJ whole genome shotgun (WGS) entry which is preliminary data.</text>
</comment>
<dbReference type="Gene3D" id="2.60.40.60">
    <property type="entry name" value="Cadherins"/>
    <property type="match status" value="2"/>
</dbReference>
<dbReference type="Pfam" id="PF00028">
    <property type="entry name" value="Cadherin"/>
    <property type="match status" value="1"/>
</dbReference>
<proteinExistence type="predicted"/>
<reference evidence="8" key="1">
    <citation type="submission" date="2012-11" db="EMBL/GenBank/DDBJ databases">
        <authorList>
            <person name="Lucero-Rivera Y.E."/>
            <person name="Tovar-Ramirez D."/>
        </authorList>
    </citation>
    <scope>NUCLEOTIDE SEQUENCE [LARGE SCALE GENOMIC DNA]</scope>
    <source>
        <strain evidence="8">Araruama</strain>
    </source>
</reference>
<dbReference type="InterPro" id="IPR012600">
    <property type="entry name" value="Propeptide_C25"/>
</dbReference>
<dbReference type="GO" id="GO:0005886">
    <property type="term" value="C:plasma membrane"/>
    <property type="evidence" value="ECO:0007669"/>
    <property type="project" value="UniProtKB-SubCell"/>
</dbReference>
<dbReference type="InterPro" id="IPR013783">
    <property type="entry name" value="Ig-like_fold"/>
</dbReference>
<dbReference type="PROSITE" id="PS51820">
    <property type="entry name" value="PA14"/>
    <property type="match status" value="3"/>
</dbReference>
<dbReference type="InterPro" id="IPR011658">
    <property type="entry name" value="PA14_dom"/>
</dbReference>
<dbReference type="Gene3D" id="2.60.120.380">
    <property type="match status" value="1"/>
</dbReference>
<keyword evidence="2" id="KW-0732">Signal</keyword>
<dbReference type="InterPro" id="IPR003961">
    <property type="entry name" value="FN3_dom"/>
</dbReference>
<dbReference type="EMBL" id="ATBP01000202">
    <property type="protein sequence ID" value="ETR71948.1"/>
    <property type="molecule type" value="Genomic_DNA"/>
</dbReference>
<dbReference type="PANTHER" id="PTHR24026:SF126">
    <property type="entry name" value="PROTOCADHERIN FAT 4"/>
    <property type="match status" value="1"/>
</dbReference>
<dbReference type="Pfam" id="PF01364">
    <property type="entry name" value="Peptidase_C25"/>
    <property type="match status" value="1"/>
</dbReference>
<evidence type="ECO:0000259" key="4">
    <source>
        <dbReference type="PROSITE" id="PS50268"/>
    </source>
</evidence>
<dbReference type="SUPFAM" id="SSF52129">
    <property type="entry name" value="Caspase-like"/>
    <property type="match status" value="1"/>
</dbReference>
<dbReference type="GO" id="GO:0005509">
    <property type="term" value="F:calcium ion binding"/>
    <property type="evidence" value="ECO:0007669"/>
    <property type="project" value="InterPro"/>
</dbReference>
<dbReference type="InterPro" id="IPR001769">
    <property type="entry name" value="Gingipain"/>
</dbReference>
<keyword evidence="1" id="KW-0812">Transmembrane</keyword>
<dbReference type="SMART" id="SM00112">
    <property type="entry name" value="CA"/>
    <property type="match status" value="3"/>
</dbReference>
<evidence type="ECO:0000259" key="6">
    <source>
        <dbReference type="PROSITE" id="PS51820"/>
    </source>
</evidence>
<dbReference type="CDD" id="cd00063">
    <property type="entry name" value="FN3"/>
    <property type="match status" value="1"/>
</dbReference>
<dbReference type="Gene3D" id="3.90.182.10">
    <property type="entry name" value="Toxin - Anthrax Protective Antigen,domain 1"/>
    <property type="match status" value="2"/>
</dbReference>
<dbReference type="Gene3D" id="2.60.40.10">
    <property type="entry name" value="Immunoglobulins"/>
    <property type="match status" value="3"/>
</dbReference>
<name>A0A1V1PAX4_9BACT</name>
<feature type="domain" description="PA14" evidence="6">
    <location>
        <begin position="1877"/>
        <end position="2024"/>
    </location>
</feature>
<dbReference type="PROSITE" id="PS50853">
    <property type="entry name" value="FN3"/>
    <property type="match status" value="1"/>
</dbReference>
<dbReference type="Gene3D" id="3.40.50.10390">
    <property type="entry name" value="Gingipain r, domain 1"/>
    <property type="match status" value="1"/>
</dbReference>
<dbReference type="Gene3D" id="2.60.40.3800">
    <property type="match status" value="1"/>
</dbReference>
<dbReference type="InterPro" id="IPR037524">
    <property type="entry name" value="PA14/GLEYA"/>
</dbReference>
<accession>A0A1V1PAX4</accession>
<feature type="domain" description="Cadherin" evidence="4">
    <location>
        <begin position="1522"/>
        <end position="1625"/>
    </location>
</feature>
<dbReference type="SUPFAM" id="SSF49265">
    <property type="entry name" value="Fibronectin type III"/>
    <property type="match status" value="1"/>
</dbReference>
<evidence type="ECO:0000256" key="2">
    <source>
        <dbReference type="ARBA" id="ARBA00022729"/>
    </source>
</evidence>
<dbReference type="InterPro" id="IPR038490">
    <property type="entry name" value="Gingipain_propep_sf"/>
</dbReference>
<dbReference type="PANTHER" id="PTHR24026">
    <property type="entry name" value="FAT ATYPICAL CADHERIN-RELATED"/>
    <property type="match status" value="1"/>
</dbReference>
<evidence type="ECO:0000259" key="5">
    <source>
        <dbReference type="PROSITE" id="PS50853"/>
    </source>
</evidence>
<feature type="domain" description="PA14" evidence="6">
    <location>
        <begin position="1620"/>
        <end position="1767"/>
    </location>
</feature>
<dbReference type="Pfam" id="PF18998">
    <property type="entry name" value="Flg_new_2"/>
    <property type="match status" value="1"/>
</dbReference>
<dbReference type="Pfam" id="PF07691">
    <property type="entry name" value="PA14"/>
    <property type="match status" value="3"/>
</dbReference>
<evidence type="ECO:0000313" key="8">
    <source>
        <dbReference type="Proteomes" id="UP000189670"/>
    </source>
</evidence>
<dbReference type="InterPro" id="IPR029031">
    <property type="entry name" value="Gingipain_N_sf"/>
</dbReference>
<organism evidence="7 8">
    <name type="scientific">Candidatus Magnetoglobus multicellularis str. Araruama</name>
    <dbReference type="NCBI Taxonomy" id="890399"/>
    <lineage>
        <taxon>Bacteria</taxon>
        <taxon>Pseudomonadati</taxon>
        <taxon>Thermodesulfobacteriota</taxon>
        <taxon>Desulfobacteria</taxon>
        <taxon>Desulfobacterales</taxon>
        <taxon>Desulfobacteraceae</taxon>
        <taxon>Candidatus Magnetoglobus</taxon>
    </lineage>
</organism>
<dbReference type="Pfam" id="PF17963">
    <property type="entry name" value="Big_9"/>
    <property type="match status" value="1"/>
</dbReference>
<dbReference type="SUPFAM" id="SSF49313">
    <property type="entry name" value="Cadherin-like"/>
    <property type="match status" value="4"/>
</dbReference>
<feature type="domain" description="Fibronectin type-III" evidence="5">
    <location>
        <begin position="875"/>
        <end position="960"/>
    </location>
</feature>
<dbReference type="InterPro" id="IPR002126">
    <property type="entry name" value="Cadherin-like_dom"/>
</dbReference>
<evidence type="ECO:0000256" key="3">
    <source>
        <dbReference type="ARBA" id="ARBA00022989"/>
    </source>
</evidence>
<dbReference type="Pfam" id="PF08126">
    <property type="entry name" value="Propeptide_C25"/>
    <property type="match status" value="1"/>
</dbReference>
<dbReference type="Proteomes" id="UP000189670">
    <property type="component" value="Unassembled WGS sequence"/>
</dbReference>
<evidence type="ECO:0000313" key="7">
    <source>
        <dbReference type="EMBL" id="ETR71948.1"/>
    </source>
</evidence>
<dbReference type="InterPro" id="IPR036116">
    <property type="entry name" value="FN3_sf"/>
</dbReference>
<keyword evidence="3" id="KW-0472">Membrane</keyword>
<feature type="domain" description="PA14" evidence="6">
    <location>
        <begin position="1365"/>
        <end position="1511"/>
    </location>
</feature>
<dbReference type="InterPro" id="IPR029030">
    <property type="entry name" value="Caspase-like_dom_sf"/>
</dbReference>
<dbReference type="SMART" id="SM00758">
    <property type="entry name" value="PA14"/>
    <property type="match status" value="3"/>
</dbReference>
<dbReference type="Pfam" id="PF05345">
    <property type="entry name" value="He_PIG"/>
    <property type="match status" value="2"/>
</dbReference>
<dbReference type="GO" id="GO:0004197">
    <property type="term" value="F:cysteine-type endopeptidase activity"/>
    <property type="evidence" value="ECO:0007669"/>
    <property type="project" value="InterPro"/>
</dbReference>
<protein>
    <submittedName>
        <fullName evidence="7">Uncharacterized protein</fullName>
    </submittedName>
</protein>
<keyword evidence="3" id="KW-1133">Transmembrane helix</keyword>
<dbReference type="PROSITE" id="PS50268">
    <property type="entry name" value="CADHERIN_2"/>
    <property type="match status" value="2"/>
</dbReference>
<dbReference type="GO" id="GO:0006508">
    <property type="term" value="P:proteolysis"/>
    <property type="evidence" value="ECO:0007669"/>
    <property type="project" value="InterPro"/>
</dbReference>
<dbReference type="SMART" id="SM00736">
    <property type="entry name" value="CADG"/>
    <property type="match status" value="2"/>
</dbReference>
<feature type="domain" description="Cadherin" evidence="4">
    <location>
        <begin position="1793"/>
        <end position="1882"/>
    </location>
</feature>
<dbReference type="SMART" id="SM00060">
    <property type="entry name" value="FN3"/>
    <property type="match status" value="1"/>
</dbReference>
<dbReference type="SUPFAM" id="SSF56988">
    <property type="entry name" value="Anthrax protective antigen"/>
    <property type="match status" value="3"/>
</dbReference>
<dbReference type="InterPro" id="IPR006644">
    <property type="entry name" value="Cadg"/>
</dbReference>
<gene>
    <name evidence="7" type="ORF">OMM_07796</name>
</gene>